<organism evidence="1">
    <name type="scientific">Toxocara canis</name>
    <name type="common">Canine roundworm</name>
    <dbReference type="NCBI Taxonomy" id="6265"/>
    <lineage>
        <taxon>Eukaryota</taxon>
        <taxon>Metazoa</taxon>
        <taxon>Ecdysozoa</taxon>
        <taxon>Nematoda</taxon>
        <taxon>Chromadorea</taxon>
        <taxon>Rhabditida</taxon>
        <taxon>Spirurina</taxon>
        <taxon>Ascaridomorpha</taxon>
        <taxon>Ascaridoidea</taxon>
        <taxon>Toxocaridae</taxon>
        <taxon>Toxocara</taxon>
    </lineage>
</organism>
<dbReference type="EMBL" id="UYWY01004506">
    <property type="protein sequence ID" value="VDM29202.1"/>
    <property type="molecule type" value="Genomic_DNA"/>
</dbReference>
<dbReference type="Gene3D" id="3.40.50.2300">
    <property type="match status" value="1"/>
</dbReference>
<proteinExistence type="predicted"/>
<evidence type="ECO:0000313" key="1">
    <source>
        <dbReference type="EMBL" id="VDM29202.1"/>
    </source>
</evidence>
<name>A0A3P7H4Q3_TOXCA</name>
<reference evidence="1" key="1">
    <citation type="submission" date="2018-11" db="EMBL/GenBank/DDBJ databases">
        <authorList>
            <consortium name="Pathogen Informatics"/>
        </authorList>
    </citation>
    <scope>NUCLEOTIDE SEQUENCE [LARGE SCALE GENOMIC DNA]</scope>
</reference>
<gene>
    <name evidence="1" type="ORF">TCNE_LOCUS3485</name>
</gene>
<dbReference type="AlphaFoldDB" id="A0A3P7H4Q3"/>
<protein>
    <submittedName>
        <fullName evidence="1">Uncharacterized protein</fullName>
    </submittedName>
</protein>
<accession>A0A3P7H4Q3</accession>
<sequence>MCLWGRELWSSRFGFQDPVVVPKDGAWSLDNQRLYLPAICRSYSLIAMVNPLEQRTLESVFTLPQFTPLLLYLEAFRAFCHALHHKATQMGMGFPPWPDLLKYARTKEDIVLLFSEVSTEYRQTGTTCDLILVVLPSKNSDVYSKLPHYH</sequence>